<keyword evidence="2" id="KW-1185">Reference proteome</keyword>
<name>A0A9N9BPM8_9GLOM</name>
<protein>
    <submittedName>
        <fullName evidence="1">2091_t:CDS:1</fullName>
    </submittedName>
</protein>
<organism evidence="1 2">
    <name type="scientific">Funneliformis caledonium</name>
    <dbReference type="NCBI Taxonomy" id="1117310"/>
    <lineage>
        <taxon>Eukaryota</taxon>
        <taxon>Fungi</taxon>
        <taxon>Fungi incertae sedis</taxon>
        <taxon>Mucoromycota</taxon>
        <taxon>Glomeromycotina</taxon>
        <taxon>Glomeromycetes</taxon>
        <taxon>Glomerales</taxon>
        <taxon>Glomeraceae</taxon>
        <taxon>Funneliformis</taxon>
    </lineage>
</organism>
<accession>A0A9N9BPM8</accession>
<dbReference type="EMBL" id="CAJVPQ010001874">
    <property type="protein sequence ID" value="CAG8573750.1"/>
    <property type="molecule type" value="Genomic_DNA"/>
</dbReference>
<reference evidence="1" key="1">
    <citation type="submission" date="2021-06" db="EMBL/GenBank/DDBJ databases">
        <authorList>
            <person name="Kallberg Y."/>
            <person name="Tangrot J."/>
            <person name="Rosling A."/>
        </authorList>
    </citation>
    <scope>NUCLEOTIDE SEQUENCE</scope>
    <source>
        <strain evidence="1">UK204</strain>
    </source>
</reference>
<sequence length="88" mass="10080">MENAQLCHLSLGYNSSNKPNLFGCDSSNCFISNTTFNEETDHLQQPNSINEIENKEPDFIPEEDHDNKKSVDSISTFWNIAILQFIQQ</sequence>
<evidence type="ECO:0000313" key="2">
    <source>
        <dbReference type="Proteomes" id="UP000789570"/>
    </source>
</evidence>
<dbReference type="Proteomes" id="UP000789570">
    <property type="component" value="Unassembled WGS sequence"/>
</dbReference>
<evidence type="ECO:0000313" key="1">
    <source>
        <dbReference type="EMBL" id="CAG8573750.1"/>
    </source>
</evidence>
<comment type="caution">
    <text evidence="1">The sequence shown here is derived from an EMBL/GenBank/DDBJ whole genome shotgun (WGS) entry which is preliminary data.</text>
</comment>
<gene>
    <name evidence="1" type="ORF">FCALED_LOCUS7225</name>
</gene>
<dbReference type="AlphaFoldDB" id="A0A9N9BPM8"/>
<dbReference type="OrthoDB" id="2388357at2759"/>
<proteinExistence type="predicted"/>